<accession>A0A1I5LIG6</accession>
<keyword evidence="2" id="KW-1185">Reference proteome</keyword>
<dbReference type="AlphaFoldDB" id="A0A1I5LIG6"/>
<dbReference type="InterPro" id="IPR036663">
    <property type="entry name" value="Fumarylacetoacetase_C_sf"/>
</dbReference>
<reference evidence="2" key="1">
    <citation type="submission" date="2016-10" db="EMBL/GenBank/DDBJ databases">
        <authorList>
            <person name="Varghese N."/>
            <person name="Submissions S."/>
        </authorList>
    </citation>
    <scope>NUCLEOTIDE SEQUENCE [LARGE SCALE GENOMIC DNA]</scope>
    <source>
        <strain evidence="2">CGMCC 4.5579</strain>
    </source>
</reference>
<dbReference type="EMBL" id="FOWW01000001">
    <property type="protein sequence ID" value="SFO96972.1"/>
    <property type="molecule type" value="Genomic_DNA"/>
</dbReference>
<dbReference type="RefSeq" id="WP_092527378.1">
    <property type="nucleotide sequence ID" value="NZ_FOWW01000001.1"/>
</dbReference>
<evidence type="ECO:0000313" key="2">
    <source>
        <dbReference type="Proteomes" id="UP000198727"/>
    </source>
</evidence>
<dbReference type="OrthoDB" id="9792137at2"/>
<sequence length="175" mass="16804">MTGVLGRMPEGPLTADLLGAPGVVPGPVTVTARLVFLLRSALAGPVPAPAALAAVAAVHGALVLDTADGAAGPRVVLGPVGRPVREVDLVLEGCLLEVDGQVVDSAAAAAAEPGVALATAAEVAEGVIAGGLVVTGPLTEPVEVAAGSRVAAHFATVGPIACQIVRPNGRSGGAS</sequence>
<dbReference type="GO" id="GO:0003824">
    <property type="term" value="F:catalytic activity"/>
    <property type="evidence" value="ECO:0007669"/>
    <property type="project" value="InterPro"/>
</dbReference>
<organism evidence="1 2">
    <name type="scientific">Amycolatopsis arida</name>
    <dbReference type="NCBI Taxonomy" id="587909"/>
    <lineage>
        <taxon>Bacteria</taxon>
        <taxon>Bacillati</taxon>
        <taxon>Actinomycetota</taxon>
        <taxon>Actinomycetes</taxon>
        <taxon>Pseudonocardiales</taxon>
        <taxon>Pseudonocardiaceae</taxon>
        <taxon>Amycolatopsis</taxon>
    </lineage>
</organism>
<name>A0A1I5LIG6_9PSEU</name>
<protein>
    <submittedName>
        <fullName evidence="1">2-oxo-3-hexenedioate decarboxylase</fullName>
    </submittedName>
</protein>
<gene>
    <name evidence="1" type="ORF">SAMN05421810_101553</name>
</gene>
<evidence type="ECO:0000313" key="1">
    <source>
        <dbReference type="EMBL" id="SFO96972.1"/>
    </source>
</evidence>
<proteinExistence type="predicted"/>
<dbReference type="SUPFAM" id="SSF56529">
    <property type="entry name" value="FAH"/>
    <property type="match status" value="1"/>
</dbReference>
<dbReference type="Proteomes" id="UP000198727">
    <property type="component" value="Unassembled WGS sequence"/>
</dbReference>
<dbReference type="Gene3D" id="3.90.850.10">
    <property type="entry name" value="Fumarylacetoacetase-like, C-terminal domain"/>
    <property type="match status" value="1"/>
</dbReference>
<dbReference type="STRING" id="587909.SAMN05421810_101553"/>